<reference evidence="2 3" key="1">
    <citation type="journal article" date="2024" name="Science">
        <title>Giant polyketide synthase enzymes in the biosynthesis of giant marine polyether toxins.</title>
        <authorList>
            <person name="Fallon T.R."/>
            <person name="Shende V.V."/>
            <person name="Wierzbicki I.H."/>
            <person name="Pendleton A.L."/>
            <person name="Watervoot N.F."/>
            <person name="Auber R.P."/>
            <person name="Gonzalez D.J."/>
            <person name="Wisecaver J.H."/>
            <person name="Moore B.S."/>
        </authorList>
    </citation>
    <scope>NUCLEOTIDE SEQUENCE [LARGE SCALE GENOMIC DNA]</scope>
    <source>
        <strain evidence="2 3">12B1</strain>
    </source>
</reference>
<proteinExistence type="predicted"/>
<feature type="region of interest" description="Disordered" evidence="1">
    <location>
        <begin position="289"/>
        <end position="313"/>
    </location>
</feature>
<comment type="caution">
    <text evidence="2">The sequence shown here is derived from an EMBL/GenBank/DDBJ whole genome shotgun (WGS) entry which is preliminary data.</text>
</comment>
<evidence type="ECO:0000313" key="2">
    <source>
        <dbReference type="EMBL" id="KAL1515114.1"/>
    </source>
</evidence>
<gene>
    <name evidence="2" type="ORF">AB1Y20_004177</name>
</gene>
<name>A0AB34J760_PRYPA</name>
<evidence type="ECO:0000256" key="1">
    <source>
        <dbReference type="SAM" id="MobiDB-lite"/>
    </source>
</evidence>
<protein>
    <submittedName>
        <fullName evidence="2">Uncharacterized protein</fullName>
    </submittedName>
</protein>
<keyword evidence="3" id="KW-1185">Reference proteome</keyword>
<dbReference type="EMBL" id="JBGBPQ010000012">
    <property type="protein sequence ID" value="KAL1515114.1"/>
    <property type="molecule type" value="Genomic_DNA"/>
</dbReference>
<dbReference type="InterPro" id="IPR009091">
    <property type="entry name" value="RCC1/BLIP-II"/>
</dbReference>
<accession>A0AB34J760</accession>
<sequence length="313" mass="33194">MSSVKYINCASGWFASYFVRSDGSVDRYVKGKVVQRLVPPQGVQYTQASAGTTASFLLRSDGAVDRIVGKQAEIDGTMAPEVKGKSFLNLFSGSIKYVAVSASGGPTYLMRSDGKVDLARSGEVVETMESGPYQEVSGGSDFSLLLKADGSIDRIFAFGKIGHTFPPSPATYTKISNQYISEPQDIFASGAPSHFYFIRADGKVDRVSIKSNTIGSTMDPPAGTKYVYISSYEGATYLLRSDGVVDRTTGGGKIANSMSPPPGVQYTLVAAGEYATYLVRSDGMIDRTKGSGKVSETISPEVVPDPSGGCSVM</sequence>
<dbReference type="Proteomes" id="UP001515480">
    <property type="component" value="Unassembled WGS sequence"/>
</dbReference>
<organism evidence="2 3">
    <name type="scientific">Prymnesium parvum</name>
    <name type="common">Toxic golden alga</name>
    <dbReference type="NCBI Taxonomy" id="97485"/>
    <lineage>
        <taxon>Eukaryota</taxon>
        <taxon>Haptista</taxon>
        <taxon>Haptophyta</taxon>
        <taxon>Prymnesiophyceae</taxon>
        <taxon>Prymnesiales</taxon>
        <taxon>Prymnesiaceae</taxon>
        <taxon>Prymnesium</taxon>
    </lineage>
</organism>
<dbReference type="SUPFAM" id="SSF50985">
    <property type="entry name" value="RCC1/BLIP-II"/>
    <property type="match status" value="1"/>
</dbReference>
<evidence type="ECO:0000313" key="3">
    <source>
        <dbReference type="Proteomes" id="UP001515480"/>
    </source>
</evidence>
<dbReference type="Gene3D" id="2.130.10.30">
    <property type="entry name" value="Regulator of chromosome condensation 1/beta-lactamase-inhibitor protein II"/>
    <property type="match status" value="1"/>
</dbReference>
<dbReference type="AlphaFoldDB" id="A0AB34J760"/>